<reference evidence="3" key="1">
    <citation type="submission" date="2013-08" db="EMBL/GenBank/DDBJ databases">
        <title>Gene expansion shapes genome architecture in the human pathogen Lichtheimia corymbifera: an evolutionary genomics analysis in the ancient terrestrial Mucorales (Mucoromycotina).</title>
        <authorList>
            <person name="Schwartze V.U."/>
            <person name="Winter S."/>
            <person name="Shelest E."/>
            <person name="Marcet-Houben M."/>
            <person name="Horn F."/>
            <person name="Wehner S."/>
            <person name="Hoffmann K."/>
            <person name="Riege K."/>
            <person name="Sammeth M."/>
            <person name="Nowrousian M."/>
            <person name="Valiante V."/>
            <person name="Linde J."/>
            <person name="Jacobsen I.D."/>
            <person name="Marz M."/>
            <person name="Brakhage A.A."/>
            <person name="Gabaldon T."/>
            <person name="Bocker S."/>
            <person name="Voigt K."/>
        </authorList>
    </citation>
    <scope>NUCLEOTIDE SEQUENCE [LARGE SCALE GENOMIC DNA]</scope>
    <source>
        <strain evidence="3">FSU 9682</strain>
    </source>
</reference>
<evidence type="ECO:0000313" key="3">
    <source>
        <dbReference type="EMBL" id="CDH59639.1"/>
    </source>
</evidence>
<evidence type="ECO:0000259" key="2">
    <source>
        <dbReference type="PROSITE" id="PS50004"/>
    </source>
</evidence>
<evidence type="ECO:0000313" key="4">
    <source>
        <dbReference type="Proteomes" id="UP000027586"/>
    </source>
</evidence>
<dbReference type="PROSITE" id="PS50004">
    <property type="entry name" value="C2"/>
    <property type="match status" value="1"/>
</dbReference>
<dbReference type="InterPro" id="IPR000008">
    <property type="entry name" value="C2_dom"/>
</dbReference>
<accession>A0A068SBH3</accession>
<dbReference type="Gene3D" id="2.60.40.150">
    <property type="entry name" value="C2 domain"/>
    <property type="match status" value="1"/>
</dbReference>
<sequence>MATGQLLVTPVSLRGLEDTEYEDSKTFVGCYIDHNDKHRTRSAEGPEPEWNHTLRCNVPAGAVYLQVEVVNEDPEKPGVIGGSRISLYAVFNERSTEEWISIVNGEGEPVGQLLLKLEFDGEYDGGEIESYQATRNLDEEDEEEKKVPDWVKYGGMALGAAAAIGLGVWAYHEYKERKEEEEEEEEAARELAIADTGYGEAQKESDSD</sequence>
<dbReference type="VEuPathDB" id="FungiDB:LCOR_10446.1"/>
<feature type="domain" description="C2" evidence="2">
    <location>
        <begin position="1"/>
        <end position="100"/>
    </location>
</feature>
<keyword evidence="4" id="KW-1185">Reference proteome</keyword>
<dbReference type="SUPFAM" id="SSF49562">
    <property type="entry name" value="C2 domain (Calcium/lipid-binding domain, CaLB)"/>
    <property type="match status" value="1"/>
</dbReference>
<dbReference type="EMBL" id="CBTN010000072">
    <property type="protein sequence ID" value="CDH59639.1"/>
    <property type="molecule type" value="Genomic_DNA"/>
</dbReference>
<comment type="caution">
    <text evidence="3">The sequence shown here is derived from an EMBL/GenBank/DDBJ whole genome shotgun (WGS) entry which is preliminary data.</text>
</comment>
<organism evidence="3 4">
    <name type="scientific">Lichtheimia corymbifera JMRC:FSU:9682</name>
    <dbReference type="NCBI Taxonomy" id="1263082"/>
    <lineage>
        <taxon>Eukaryota</taxon>
        <taxon>Fungi</taxon>
        <taxon>Fungi incertae sedis</taxon>
        <taxon>Mucoromycota</taxon>
        <taxon>Mucoromycotina</taxon>
        <taxon>Mucoromycetes</taxon>
        <taxon>Mucorales</taxon>
        <taxon>Lichtheimiaceae</taxon>
        <taxon>Lichtheimia</taxon>
    </lineage>
</organism>
<protein>
    <recommendedName>
        <fullName evidence="2">C2 domain-containing protein</fullName>
    </recommendedName>
</protein>
<dbReference type="InterPro" id="IPR035892">
    <property type="entry name" value="C2_domain_sf"/>
</dbReference>
<gene>
    <name evidence="3" type="ORF">LCOR_10446.1</name>
</gene>
<name>A0A068SBH3_9FUNG</name>
<dbReference type="AlphaFoldDB" id="A0A068SBH3"/>
<feature type="region of interest" description="Disordered" evidence="1">
    <location>
        <begin position="176"/>
        <end position="208"/>
    </location>
</feature>
<dbReference type="Proteomes" id="UP000027586">
    <property type="component" value="Unassembled WGS sequence"/>
</dbReference>
<dbReference type="Pfam" id="PF00168">
    <property type="entry name" value="C2"/>
    <property type="match status" value="1"/>
</dbReference>
<dbReference type="OrthoDB" id="270970at2759"/>
<evidence type="ECO:0000256" key="1">
    <source>
        <dbReference type="SAM" id="MobiDB-lite"/>
    </source>
</evidence>
<proteinExistence type="predicted"/>
<dbReference type="STRING" id="1263082.A0A068SBH3"/>